<dbReference type="RefSeq" id="WP_097440665.1">
    <property type="nucleotide sequence ID" value="NZ_KZ300476.1"/>
</dbReference>
<evidence type="ECO:0000313" key="3">
    <source>
        <dbReference type="Proteomes" id="UP000219559"/>
    </source>
</evidence>
<evidence type="ECO:0000259" key="1">
    <source>
        <dbReference type="Pfam" id="PF23019"/>
    </source>
</evidence>
<evidence type="ECO:0000313" key="2">
    <source>
        <dbReference type="EMBL" id="PCE64550.1"/>
    </source>
</evidence>
<protein>
    <recommendedName>
        <fullName evidence="1">DUF7033 domain-containing protein</fullName>
    </recommendedName>
</protein>
<organism evidence="2 3">
    <name type="scientific">Sediminicola luteus</name>
    <dbReference type="NCBI Taxonomy" id="319238"/>
    <lineage>
        <taxon>Bacteria</taxon>
        <taxon>Pseudomonadati</taxon>
        <taxon>Bacteroidota</taxon>
        <taxon>Flavobacteriia</taxon>
        <taxon>Flavobacteriales</taxon>
        <taxon>Flavobacteriaceae</taxon>
        <taxon>Sediminicola</taxon>
    </lineage>
</organism>
<dbReference type="Proteomes" id="UP000219559">
    <property type="component" value="Unassembled WGS sequence"/>
</dbReference>
<dbReference type="InterPro" id="IPR054297">
    <property type="entry name" value="DUF7033"/>
</dbReference>
<dbReference type="Pfam" id="PF23019">
    <property type="entry name" value="DUF7033"/>
    <property type="match status" value="1"/>
</dbReference>
<accession>A0A2A4G998</accession>
<dbReference type="EMBL" id="NBWU01000003">
    <property type="protein sequence ID" value="PCE64550.1"/>
    <property type="molecule type" value="Genomic_DNA"/>
</dbReference>
<reference evidence="2 3" key="1">
    <citation type="submission" date="2017-04" db="EMBL/GenBank/DDBJ databases">
        <title>A new member of the family Flavobacteriaceae isolated from ascidians.</title>
        <authorList>
            <person name="Chen L."/>
        </authorList>
    </citation>
    <scope>NUCLEOTIDE SEQUENCE [LARGE SCALE GENOMIC DNA]</scope>
    <source>
        <strain evidence="2 3">HQA918</strain>
    </source>
</reference>
<dbReference type="OrthoDB" id="5573484at2"/>
<keyword evidence="3" id="KW-1185">Reference proteome</keyword>
<proteinExistence type="predicted"/>
<feature type="domain" description="DUF7033" evidence="1">
    <location>
        <begin position="95"/>
        <end position="183"/>
    </location>
</feature>
<comment type="caution">
    <text evidence="2">The sequence shown here is derived from an EMBL/GenBank/DDBJ whole genome shotgun (WGS) entry which is preliminary data.</text>
</comment>
<dbReference type="AlphaFoldDB" id="A0A2A4G998"/>
<dbReference type="CDD" id="cd10931">
    <property type="entry name" value="CE4_u7"/>
    <property type="match status" value="1"/>
</dbReference>
<name>A0A2A4G998_9FLAO</name>
<sequence length="431" mass="49494">MLLIYSQKITPRFRYVANHIFGRLMGVDIVFATKVEEFVKHSGPKITYGKQPLQNEFFIQSYGLLDEQGINDHSIKMTDWEGLPTFFKLEDRSDLPFDIFSATFYLLSRYEEYLPHVKDGFGRFPASASVAFKHGFLELPLVDLWAQRFKSVLLDRFPEMITNKRTYVFCPIIDVTTSHKYAFRGLLRGAGGFMGDVVTLKLGSALRRILVVLGIRKDPYDNFDALIRMQKDSPSRLMFFFQFAAFSQFDKNVSVYNQRFKNLIKSVADYAIVSLASSFASFDDLETLKLEKKNLSNVLHRVVKFSRLRYNRVEVPGSYRQLVGAEFTDDYSMGYTHAPGFRAGTCSPFYFYDINQEIQQPIRIHPFALHDYALLACKDLADMQSTLKRLYDQVVAVHGEFAIVFSNELIGGARANEWKAVVAKSLKIFHG</sequence>
<gene>
    <name evidence="2" type="ORF">B7P33_09720</name>
</gene>